<evidence type="ECO:0000313" key="1">
    <source>
        <dbReference type="EMBL" id="KAG5455729.1"/>
    </source>
</evidence>
<dbReference type="EMBL" id="JAEFCI010012881">
    <property type="protein sequence ID" value="KAG5455729.1"/>
    <property type="molecule type" value="Genomic_DNA"/>
</dbReference>
<name>A0A8H7ZLT4_9FUNG</name>
<reference evidence="1 2" key="1">
    <citation type="journal article" name="Sci. Rep.">
        <title>Genome-scale phylogenetic analyses confirm Olpidium as the closest living zoosporic fungus to the non-flagellated, terrestrial fungi.</title>
        <authorList>
            <person name="Chang Y."/>
            <person name="Rochon D."/>
            <person name="Sekimoto S."/>
            <person name="Wang Y."/>
            <person name="Chovatia M."/>
            <person name="Sandor L."/>
            <person name="Salamov A."/>
            <person name="Grigoriev I.V."/>
            <person name="Stajich J.E."/>
            <person name="Spatafora J.W."/>
        </authorList>
    </citation>
    <scope>NUCLEOTIDE SEQUENCE [LARGE SCALE GENOMIC DNA]</scope>
    <source>
        <strain evidence="1">S191</strain>
    </source>
</reference>
<dbReference type="PANTHER" id="PTHR31687">
    <property type="match status" value="1"/>
</dbReference>
<dbReference type="Proteomes" id="UP000673691">
    <property type="component" value="Unassembled WGS sequence"/>
</dbReference>
<protein>
    <submittedName>
        <fullName evidence="1">Uncharacterized protein</fullName>
    </submittedName>
</protein>
<keyword evidence="2" id="KW-1185">Reference proteome</keyword>
<dbReference type="InterPro" id="IPR012469">
    <property type="entry name" value="DUF1688"/>
</dbReference>
<organism evidence="1 2">
    <name type="scientific">Olpidium bornovanus</name>
    <dbReference type="NCBI Taxonomy" id="278681"/>
    <lineage>
        <taxon>Eukaryota</taxon>
        <taxon>Fungi</taxon>
        <taxon>Fungi incertae sedis</taxon>
        <taxon>Olpidiomycota</taxon>
        <taxon>Olpidiomycotina</taxon>
        <taxon>Olpidiomycetes</taxon>
        <taxon>Olpidiales</taxon>
        <taxon>Olpidiaceae</taxon>
        <taxon>Olpidium</taxon>
    </lineage>
</organism>
<dbReference type="AlphaFoldDB" id="A0A8H7ZLT4"/>
<evidence type="ECO:0000313" key="2">
    <source>
        <dbReference type="Proteomes" id="UP000673691"/>
    </source>
</evidence>
<dbReference type="OrthoDB" id="2153176at2759"/>
<feature type="non-terminal residue" evidence="1">
    <location>
        <position position="1"/>
    </location>
</feature>
<gene>
    <name evidence="1" type="ORF">BJ554DRAFT_4752</name>
</gene>
<comment type="caution">
    <text evidence="1">The sequence shown here is derived from an EMBL/GenBank/DDBJ whole genome shotgun (WGS) entry which is preliminary data.</text>
</comment>
<dbReference type="PANTHER" id="PTHR31687:SF3">
    <property type="entry name" value="PROTEIN URG3"/>
    <property type="match status" value="1"/>
</dbReference>
<sequence>LTYSLVDALTGVLGGDVRVAGTEDLTGLPEYRNGGLLVDMGVLQLRDADRERGLALARCQLAGAGGGARGDLPPADELVPLFEVSDPVIVEWRALTVAMLDEVADRLRALLGRPNLELAKVLEGGTWKVGAGMGGNGMTNSRFSKRRG</sequence>
<dbReference type="Pfam" id="PF07958">
    <property type="entry name" value="DUF1688"/>
    <property type="match status" value="1"/>
</dbReference>
<proteinExistence type="predicted"/>
<accession>A0A8H7ZLT4</accession>